<dbReference type="InterPro" id="IPR001965">
    <property type="entry name" value="Znf_PHD"/>
</dbReference>
<dbReference type="PROSITE" id="PS50016">
    <property type="entry name" value="ZF_PHD_2"/>
    <property type="match status" value="1"/>
</dbReference>
<feature type="domain" description="PHD-type" evidence="8">
    <location>
        <begin position="531"/>
        <end position="575"/>
    </location>
</feature>
<evidence type="ECO:0000256" key="1">
    <source>
        <dbReference type="ARBA" id="ARBA00004123"/>
    </source>
</evidence>
<dbReference type="Gene3D" id="3.30.40.10">
    <property type="entry name" value="Zinc/RING finger domain, C3HC4 (zinc finger)"/>
    <property type="match status" value="1"/>
</dbReference>
<dbReference type="CDD" id="cd15532">
    <property type="entry name" value="PHD2_CHD_II"/>
    <property type="match status" value="1"/>
</dbReference>
<dbReference type="GO" id="GO:0006357">
    <property type="term" value="P:regulation of transcription by RNA polymerase II"/>
    <property type="evidence" value="ECO:0007669"/>
    <property type="project" value="TreeGrafter"/>
</dbReference>
<accession>A0A5A7QW87</accession>
<feature type="region of interest" description="Disordered" evidence="7">
    <location>
        <begin position="213"/>
        <end position="271"/>
    </location>
</feature>
<feature type="region of interest" description="Disordered" evidence="7">
    <location>
        <begin position="365"/>
        <end position="401"/>
    </location>
</feature>
<feature type="region of interest" description="Disordered" evidence="7">
    <location>
        <begin position="990"/>
        <end position="1147"/>
    </location>
</feature>
<dbReference type="GO" id="GO:0005634">
    <property type="term" value="C:nucleus"/>
    <property type="evidence" value="ECO:0007669"/>
    <property type="project" value="UniProtKB-SubCell"/>
</dbReference>
<feature type="compositionally biased region" description="Polar residues" evidence="7">
    <location>
        <begin position="1137"/>
        <end position="1147"/>
    </location>
</feature>
<evidence type="ECO:0000256" key="3">
    <source>
        <dbReference type="ARBA" id="ARBA00022771"/>
    </source>
</evidence>
<sequence length="1147" mass="127039">MMAEGGEIEDELFDLNKVPVDKKRKRIKKDIDLTEKGDEGSDGLPKSGRVLRSRAVRTQVVETVKLDDTDENPVDLAESESESEVPVFRKRKMKGKRGRPRKTEIKSEVSSLSTGEKRKRGRPPINGKSEASRLSMSKEEDEAMRLKKVGASSNKPVRGRGRLKVKGKIGRPRKMENGDMGLEIEKKIVKTSDDDDDDAGPVKRLKVRTDDTLNGVSQKEEGTDELSECNETGVKKQNRLTRNKNVNTNESDNVVMKKEKRMPRPAQGNEMGLREQKQVIRDQIVSMITKAGWTIQYRQRQSKDYQDAVYVDRFGKTYWSCTLAYRKFKERIDMGTADEEEVSVFSPIPEETFSILFRITKKSGKKKNGEGKTIKTKMRKESSKRKSSDGGTKSRLNKGSQRTLLARKHKDGLDGGVNVYEGNRNLLSWMIDLGTVPLGGKVKYKRGRSRNKLPEGRITKEGICCDLCKQTHGVREFVSHAESIDGNLYEDIYLDSGVSLFQCLVDTWKKHVKKGDIGFVHVDVEGDDPNDDTCNVCGDGGDLICCDSCPSTFHDDCLSIEVPSGDWHCVYCSCKFCGLACESMSDSDEESSLSSELFTCRLCEEKYHMHCIEGTIAEDFDHANSSFCGKGCYEIFEKLQILLGVKHELGEGFFYTLHHIVSGDAALDGDSSKLESNAKLAVGFLVMDECFEPIIDERSGTNMIHNVVYSCGSNIRRLNYDGFYTIVLEKGDEAVAAASIRIHGSQLAEMPFIGTRFMYRRQGMCGRLLSSIEKVLCTLGVEKLVIPAISELNETWTKVFGFGPLDESTRKEMARMSMIVFPGVDMLQKPLNMNQSTQEHMESAECCPEVKPEEDQNIQDKAESAVVQSTEPQTCNEYAQEEAVQNSDTYADVENHNLIEKADVIEPVNLADEADTKDGAVNAKSAEQSTEPQTCNENTRENQVEDGDGGVAEPSAGNSADLENHNLIEKAIVIEPVNLADEADTKDGAVNAKSAEQSTEAQICNENTRENQVEDDDGGVAEPSAGNYSADVENHNNETIAVAESGETMPMPVHSSDKADIKVGPVNNGELSENNDCLSHLDSPKDKDNTINGSLETSQSAEETNACPNGPLKENGKIENGDRHENLDGDVKKRILRSTTAASQGKV</sequence>
<keyword evidence="9" id="KW-0808">Transferase</keyword>
<feature type="compositionally biased region" description="Basic residues" evidence="7">
    <location>
        <begin position="88"/>
        <end position="100"/>
    </location>
</feature>
<evidence type="ECO:0000256" key="4">
    <source>
        <dbReference type="ARBA" id="ARBA00022833"/>
    </source>
</evidence>
<dbReference type="OrthoDB" id="429143at2759"/>
<evidence type="ECO:0000313" key="9">
    <source>
        <dbReference type="EMBL" id="GER49192.1"/>
    </source>
</evidence>
<feature type="compositionally biased region" description="Basic and acidic residues" evidence="7">
    <location>
        <begin position="173"/>
        <end position="182"/>
    </location>
</feature>
<comment type="subcellular location">
    <subcellularLocation>
        <location evidence="1">Nucleus</location>
    </subcellularLocation>
</comment>
<feature type="region of interest" description="Disordered" evidence="7">
    <location>
        <begin position="24"/>
        <end position="48"/>
    </location>
</feature>
<keyword evidence="3 6" id="KW-0863">Zinc-finger</keyword>
<dbReference type="InterPro" id="IPR016181">
    <property type="entry name" value="Acyl_CoA_acyltransferase"/>
</dbReference>
<dbReference type="Pfam" id="PF23209">
    <property type="entry name" value="IDM1_C"/>
    <property type="match status" value="1"/>
</dbReference>
<feature type="region of interest" description="Disordered" evidence="7">
    <location>
        <begin position="851"/>
        <end position="873"/>
    </location>
</feature>
<evidence type="ECO:0000256" key="6">
    <source>
        <dbReference type="PROSITE-ProRule" id="PRU00146"/>
    </source>
</evidence>
<reference evidence="10" key="1">
    <citation type="journal article" date="2019" name="Curr. Biol.">
        <title>Genome Sequence of Striga asiatica Provides Insight into the Evolution of Plant Parasitism.</title>
        <authorList>
            <person name="Yoshida S."/>
            <person name="Kim S."/>
            <person name="Wafula E.K."/>
            <person name="Tanskanen J."/>
            <person name="Kim Y.M."/>
            <person name="Honaas L."/>
            <person name="Yang Z."/>
            <person name="Spallek T."/>
            <person name="Conn C.E."/>
            <person name="Ichihashi Y."/>
            <person name="Cheong K."/>
            <person name="Cui S."/>
            <person name="Der J.P."/>
            <person name="Gundlach H."/>
            <person name="Jiao Y."/>
            <person name="Hori C."/>
            <person name="Ishida J.K."/>
            <person name="Kasahara H."/>
            <person name="Kiba T."/>
            <person name="Kim M.S."/>
            <person name="Koo N."/>
            <person name="Laohavisit A."/>
            <person name="Lee Y.H."/>
            <person name="Lumba S."/>
            <person name="McCourt P."/>
            <person name="Mortimer J.C."/>
            <person name="Mutuku J.M."/>
            <person name="Nomura T."/>
            <person name="Sasaki-Sekimoto Y."/>
            <person name="Seto Y."/>
            <person name="Wang Y."/>
            <person name="Wakatake T."/>
            <person name="Sakakibara H."/>
            <person name="Demura T."/>
            <person name="Yamaguchi S."/>
            <person name="Yoneyama K."/>
            <person name="Manabe R.I."/>
            <person name="Nelson D.C."/>
            <person name="Schulman A.H."/>
            <person name="Timko M.P."/>
            <person name="dePamphilis C.W."/>
            <person name="Choi D."/>
            <person name="Shirasu K."/>
        </authorList>
    </citation>
    <scope>NUCLEOTIDE SEQUENCE [LARGE SCALE GENOMIC DNA]</scope>
    <source>
        <strain evidence="10">cv. UVA1</strain>
    </source>
</reference>
<dbReference type="InterPro" id="IPR042163">
    <property type="entry name" value="PHF12"/>
</dbReference>
<keyword evidence="10" id="KW-1185">Reference proteome</keyword>
<feature type="compositionally biased region" description="Polar residues" evidence="7">
    <location>
        <begin position="243"/>
        <end position="252"/>
    </location>
</feature>
<evidence type="ECO:0000256" key="2">
    <source>
        <dbReference type="ARBA" id="ARBA00022723"/>
    </source>
</evidence>
<dbReference type="SMART" id="SM00249">
    <property type="entry name" value="PHD"/>
    <property type="match status" value="2"/>
</dbReference>
<keyword evidence="4" id="KW-0862">Zinc</keyword>
<dbReference type="InterPro" id="IPR019787">
    <property type="entry name" value="Znf_PHD-finger"/>
</dbReference>
<dbReference type="AlphaFoldDB" id="A0A5A7QW87"/>
<dbReference type="Pfam" id="PF16135">
    <property type="entry name" value="TDBD"/>
    <property type="match status" value="1"/>
</dbReference>
<feature type="compositionally biased region" description="Polar residues" evidence="7">
    <location>
        <begin position="994"/>
        <end position="1006"/>
    </location>
</feature>
<feature type="compositionally biased region" description="Acidic residues" evidence="7">
    <location>
        <begin position="68"/>
        <end position="83"/>
    </location>
</feature>
<dbReference type="InterPro" id="IPR013083">
    <property type="entry name" value="Znf_RING/FYVE/PHD"/>
</dbReference>
<dbReference type="SUPFAM" id="SSF57903">
    <property type="entry name" value="FYVE/PHD zinc finger"/>
    <property type="match status" value="1"/>
</dbReference>
<proteinExistence type="predicted"/>
<dbReference type="Proteomes" id="UP000325081">
    <property type="component" value="Unassembled WGS sequence"/>
</dbReference>
<keyword evidence="9" id="KW-0012">Acyltransferase</keyword>
<feature type="compositionally biased region" description="Basic and acidic residues" evidence="7">
    <location>
        <begin position="29"/>
        <end position="39"/>
    </location>
</feature>
<evidence type="ECO:0000259" key="8">
    <source>
        <dbReference type="PROSITE" id="PS50016"/>
    </source>
</evidence>
<keyword evidence="2" id="KW-0479">Metal-binding</keyword>
<evidence type="ECO:0000256" key="5">
    <source>
        <dbReference type="ARBA" id="ARBA00023242"/>
    </source>
</evidence>
<dbReference type="GO" id="GO:0008270">
    <property type="term" value="F:zinc ion binding"/>
    <property type="evidence" value="ECO:0007669"/>
    <property type="project" value="UniProtKB-KW"/>
</dbReference>
<feature type="compositionally biased region" description="Basic and acidic residues" evidence="7">
    <location>
        <begin position="1114"/>
        <end position="1133"/>
    </location>
</feature>
<keyword evidence="5" id="KW-0539">Nucleus</keyword>
<dbReference type="InterPro" id="IPR017956">
    <property type="entry name" value="AT_hook_DNA-bd_motif"/>
</dbReference>
<feature type="compositionally biased region" description="Polar residues" evidence="7">
    <location>
        <begin position="1090"/>
        <end position="1107"/>
    </location>
</feature>
<feature type="compositionally biased region" description="Basic and acidic residues" evidence="7">
    <location>
        <begin position="851"/>
        <end position="863"/>
    </location>
</feature>
<dbReference type="GO" id="GO:0003714">
    <property type="term" value="F:transcription corepressor activity"/>
    <property type="evidence" value="ECO:0007669"/>
    <property type="project" value="InterPro"/>
</dbReference>
<comment type="caution">
    <text evidence="9">The sequence shown here is derived from an EMBL/GenBank/DDBJ whole genome shotgun (WGS) entry which is preliminary data.</text>
</comment>
<dbReference type="SUPFAM" id="SSF55729">
    <property type="entry name" value="Acyl-CoA N-acyltransferases (Nat)"/>
    <property type="match status" value="1"/>
</dbReference>
<feature type="compositionally biased region" description="Polar residues" evidence="7">
    <location>
        <begin position="925"/>
        <end position="937"/>
    </location>
</feature>
<gene>
    <name evidence="9" type="ORF">STAS_26430</name>
</gene>
<feature type="region of interest" description="Disordered" evidence="7">
    <location>
        <begin position="921"/>
        <end position="961"/>
    </location>
</feature>
<organism evidence="9 10">
    <name type="scientific">Striga asiatica</name>
    <name type="common">Asiatic witchweed</name>
    <name type="synonym">Buchnera asiatica</name>
    <dbReference type="NCBI Taxonomy" id="4170"/>
    <lineage>
        <taxon>Eukaryota</taxon>
        <taxon>Viridiplantae</taxon>
        <taxon>Streptophyta</taxon>
        <taxon>Embryophyta</taxon>
        <taxon>Tracheophyta</taxon>
        <taxon>Spermatophyta</taxon>
        <taxon>Magnoliopsida</taxon>
        <taxon>eudicotyledons</taxon>
        <taxon>Gunneridae</taxon>
        <taxon>Pentapetalae</taxon>
        <taxon>asterids</taxon>
        <taxon>lamiids</taxon>
        <taxon>Lamiales</taxon>
        <taxon>Orobanchaceae</taxon>
        <taxon>Buchnereae</taxon>
        <taxon>Striga</taxon>
    </lineage>
</organism>
<dbReference type="InterPro" id="IPR032308">
    <property type="entry name" value="TDBD"/>
</dbReference>
<evidence type="ECO:0000313" key="10">
    <source>
        <dbReference type="Proteomes" id="UP000325081"/>
    </source>
</evidence>
<dbReference type="PANTHER" id="PTHR46309">
    <property type="entry name" value="PHD FINGER PROTEIN 12"/>
    <property type="match status" value="1"/>
</dbReference>
<dbReference type="GO" id="GO:0016746">
    <property type="term" value="F:acyltransferase activity"/>
    <property type="evidence" value="ECO:0007669"/>
    <property type="project" value="UniProtKB-KW"/>
</dbReference>
<dbReference type="PANTHER" id="PTHR46309:SF1">
    <property type="entry name" value="PHD FINGER PROTEIN 12"/>
    <property type="match status" value="1"/>
</dbReference>
<dbReference type="GO" id="GO:0003677">
    <property type="term" value="F:DNA binding"/>
    <property type="evidence" value="ECO:0007669"/>
    <property type="project" value="InterPro"/>
</dbReference>
<dbReference type="InterPro" id="IPR011011">
    <property type="entry name" value="Znf_FYVE_PHD"/>
</dbReference>
<dbReference type="InterPro" id="IPR056511">
    <property type="entry name" value="IDM1_C"/>
</dbReference>
<dbReference type="EMBL" id="BKCP01008515">
    <property type="protein sequence ID" value="GER49192.1"/>
    <property type="molecule type" value="Genomic_DNA"/>
</dbReference>
<feature type="region of interest" description="Disordered" evidence="7">
    <location>
        <begin position="66"/>
        <end position="182"/>
    </location>
</feature>
<feature type="compositionally biased region" description="Basic and acidic residues" evidence="7">
    <location>
        <begin position="367"/>
        <end position="388"/>
    </location>
</feature>
<evidence type="ECO:0000256" key="7">
    <source>
        <dbReference type="SAM" id="MobiDB-lite"/>
    </source>
</evidence>
<dbReference type="SMART" id="SM00384">
    <property type="entry name" value="AT_hook"/>
    <property type="match status" value="3"/>
</dbReference>
<name>A0A5A7QW87_STRAF</name>
<feature type="compositionally biased region" description="Basic residues" evidence="7">
    <location>
        <begin position="157"/>
        <end position="172"/>
    </location>
</feature>
<protein>
    <submittedName>
        <fullName evidence="9">Acyl-CoA N-acyltransferase</fullName>
    </submittedName>
</protein>